<evidence type="ECO:0000313" key="1">
    <source>
        <dbReference type="EMBL" id="AYV86726.1"/>
    </source>
</evidence>
<sequence>MPSTCMKDTQITELKIHEDLMILNLLDRTELEWYCRALYTHWLKVPRQSRPIPFQPLQYVEVIRLQHLFKKYGSLEEQKEVNRLKNVIIICHSFHEDVIDPCFIFPPELIPYSNEIYHIHKYAELDDIENKDQTPKLLAGNIISLQEDKNLLRLNLDDVPQLLLYCNRLYTFWLSKKRAERILEFKDVESAEMSICIDTAHHSVVVQYSLYPHGIFYIPKPLLGKAIRFEVSMYMLNL</sequence>
<protein>
    <submittedName>
        <fullName evidence="1">Uncharacterized protein</fullName>
    </submittedName>
</protein>
<proteinExistence type="predicted"/>
<reference evidence="1" key="1">
    <citation type="submission" date="2018-10" db="EMBL/GenBank/DDBJ databases">
        <title>Hidden diversity of soil giant viruses.</title>
        <authorList>
            <person name="Schulz F."/>
            <person name="Alteio L."/>
            <person name="Goudeau D."/>
            <person name="Ryan E.M."/>
            <person name="Malmstrom R.R."/>
            <person name="Blanchard J."/>
            <person name="Woyke T."/>
        </authorList>
    </citation>
    <scope>NUCLEOTIDE SEQUENCE</scope>
    <source>
        <strain evidence="1">SYV1</strain>
    </source>
</reference>
<gene>
    <name evidence="1" type="ORF">Sylvanvirus7_24</name>
</gene>
<accession>A0A3G5AHT6</accession>
<name>A0A3G5AHT6_9VIRU</name>
<organism evidence="1">
    <name type="scientific">Sylvanvirus sp</name>
    <dbReference type="NCBI Taxonomy" id="2487774"/>
    <lineage>
        <taxon>Viruses</taxon>
    </lineage>
</organism>
<dbReference type="EMBL" id="MK072513">
    <property type="protein sequence ID" value="AYV86726.1"/>
    <property type="molecule type" value="Genomic_DNA"/>
</dbReference>